<evidence type="ECO:0000313" key="6">
    <source>
        <dbReference type="EMBL" id="KAF5373684.1"/>
    </source>
</evidence>
<feature type="region of interest" description="Disordered" evidence="4">
    <location>
        <begin position="68"/>
        <end position="90"/>
    </location>
</feature>
<dbReference type="GO" id="GO:0016747">
    <property type="term" value="F:acyltransferase activity, transferring groups other than amino-acyl groups"/>
    <property type="evidence" value="ECO:0007669"/>
    <property type="project" value="InterPro"/>
</dbReference>
<accession>A0A8H5GYQ8</accession>
<dbReference type="AlphaFoldDB" id="A0A8H5GYQ8"/>
<dbReference type="InterPro" id="IPR016181">
    <property type="entry name" value="Acyl_CoA_acyltransferase"/>
</dbReference>
<reference evidence="6 7" key="1">
    <citation type="journal article" date="2020" name="ISME J.">
        <title>Uncovering the hidden diversity of litter-decomposition mechanisms in mushroom-forming fungi.</title>
        <authorList>
            <person name="Floudas D."/>
            <person name="Bentzer J."/>
            <person name="Ahren D."/>
            <person name="Johansson T."/>
            <person name="Persson P."/>
            <person name="Tunlid A."/>
        </authorList>
    </citation>
    <scope>NUCLEOTIDE SEQUENCE [LARGE SCALE GENOMIC DNA]</scope>
    <source>
        <strain evidence="6 7">CBS 291.85</strain>
    </source>
</reference>
<feature type="domain" description="N-acetyltransferase" evidence="5">
    <location>
        <begin position="8"/>
        <end position="187"/>
    </location>
</feature>
<evidence type="ECO:0000256" key="4">
    <source>
        <dbReference type="SAM" id="MobiDB-lite"/>
    </source>
</evidence>
<evidence type="ECO:0000256" key="1">
    <source>
        <dbReference type="ARBA" id="ARBA00022679"/>
    </source>
</evidence>
<evidence type="ECO:0000256" key="2">
    <source>
        <dbReference type="ARBA" id="ARBA00023315"/>
    </source>
</evidence>
<dbReference type="Proteomes" id="UP000559256">
    <property type="component" value="Unassembled WGS sequence"/>
</dbReference>
<feature type="compositionally biased region" description="Low complexity" evidence="4">
    <location>
        <begin position="70"/>
        <end position="83"/>
    </location>
</feature>
<dbReference type="EMBL" id="JAACJM010000003">
    <property type="protein sequence ID" value="KAF5373684.1"/>
    <property type="molecule type" value="Genomic_DNA"/>
</dbReference>
<sequence>MFEISERLTIRPFKETDVDRFLDLFNDVRVQPTITTDYVVPHGPKFKDDLKKILETAIFCGIIETREAKSQSQSEPQSESDSTSPKKPDKEWVGITSIHSTVRKNRDGMWGIVLDPKHWNRGYGTEVTTWMVDYAFQWLNMHRVSLSVYEGNPRAIDLYKRVGFIEEGRTRKCNWVNGRWEDIISMGILEDEWRASKQA</sequence>
<dbReference type="InterPro" id="IPR000182">
    <property type="entry name" value="GNAT_dom"/>
</dbReference>
<evidence type="ECO:0000313" key="7">
    <source>
        <dbReference type="Proteomes" id="UP000559256"/>
    </source>
</evidence>
<evidence type="ECO:0000256" key="3">
    <source>
        <dbReference type="ARBA" id="ARBA00038502"/>
    </source>
</evidence>
<dbReference type="PANTHER" id="PTHR43792:SF8">
    <property type="entry name" value="[RIBOSOMAL PROTEIN US5]-ALANINE N-ACETYLTRANSFERASE"/>
    <property type="match status" value="1"/>
</dbReference>
<name>A0A8H5GYQ8_9AGAR</name>
<dbReference type="SUPFAM" id="SSF55729">
    <property type="entry name" value="Acyl-CoA N-acyltransferases (Nat)"/>
    <property type="match status" value="1"/>
</dbReference>
<dbReference type="PANTHER" id="PTHR43792">
    <property type="entry name" value="GNAT FAMILY, PUTATIVE (AFU_ORTHOLOGUE AFUA_3G00765)-RELATED-RELATED"/>
    <property type="match status" value="1"/>
</dbReference>
<dbReference type="PROSITE" id="PS51186">
    <property type="entry name" value="GNAT"/>
    <property type="match status" value="1"/>
</dbReference>
<dbReference type="OrthoDB" id="630895at2759"/>
<comment type="caution">
    <text evidence="6">The sequence shown here is derived from an EMBL/GenBank/DDBJ whole genome shotgun (WGS) entry which is preliminary data.</text>
</comment>
<dbReference type="Pfam" id="PF13302">
    <property type="entry name" value="Acetyltransf_3"/>
    <property type="match status" value="1"/>
</dbReference>
<gene>
    <name evidence="6" type="ORF">D9758_000787</name>
</gene>
<dbReference type="Gene3D" id="3.40.630.30">
    <property type="match status" value="1"/>
</dbReference>
<protein>
    <recommendedName>
        <fullName evidence="5">N-acetyltransferase domain-containing protein</fullName>
    </recommendedName>
</protein>
<dbReference type="InterPro" id="IPR051531">
    <property type="entry name" value="N-acetyltransferase"/>
</dbReference>
<comment type="similarity">
    <text evidence="3">Belongs to the acetyltransferase family. RimJ subfamily.</text>
</comment>
<proteinExistence type="inferred from homology"/>
<organism evidence="6 7">
    <name type="scientific">Tetrapyrgos nigripes</name>
    <dbReference type="NCBI Taxonomy" id="182062"/>
    <lineage>
        <taxon>Eukaryota</taxon>
        <taxon>Fungi</taxon>
        <taxon>Dikarya</taxon>
        <taxon>Basidiomycota</taxon>
        <taxon>Agaricomycotina</taxon>
        <taxon>Agaricomycetes</taxon>
        <taxon>Agaricomycetidae</taxon>
        <taxon>Agaricales</taxon>
        <taxon>Marasmiineae</taxon>
        <taxon>Marasmiaceae</taxon>
        <taxon>Tetrapyrgos</taxon>
    </lineage>
</organism>
<evidence type="ECO:0000259" key="5">
    <source>
        <dbReference type="PROSITE" id="PS51186"/>
    </source>
</evidence>
<keyword evidence="2" id="KW-0012">Acyltransferase</keyword>
<keyword evidence="1" id="KW-0808">Transferase</keyword>
<keyword evidence="7" id="KW-1185">Reference proteome</keyword>